<organism evidence="6 7">
    <name type="scientific">Marinobacter flavimaris</name>
    <dbReference type="NCBI Taxonomy" id="262076"/>
    <lineage>
        <taxon>Bacteria</taxon>
        <taxon>Pseudomonadati</taxon>
        <taxon>Pseudomonadota</taxon>
        <taxon>Gammaproteobacteria</taxon>
        <taxon>Pseudomonadales</taxon>
        <taxon>Marinobacteraceae</taxon>
        <taxon>Marinobacter</taxon>
    </lineage>
</organism>
<accession>A0A3D8H8P4</accession>
<dbReference type="PANTHER" id="PTHR43630">
    <property type="entry name" value="POLY-BETA-1,6-N-ACETYL-D-GLUCOSAMINE SYNTHASE"/>
    <property type="match status" value="1"/>
</dbReference>
<keyword evidence="3 6" id="KW-0808">Transferase</keyword>
<dbReference type="EMBL" id="QRDH01000001">
    <property type="protein sequence ID" value="RDU42771.1"/>
    <property type="molecule type" value="Genomic_DNA"/>
</dbReference>
<reference evidence="6 7" key="1">
    <citation type="submission" date="2018-08" db="EMBL/GenBank/DDBJ databases">
        <title>Genome sequence of Marinobacter flavimaris KCTC 12185.</title>
        <authorList>
            <person name="Chun J."/>
            <person name="Kim B.-Y."/>
            <person name="Choi S.-B."/>
            <person name="Kwak M.-J."/>
        </authorList>
    </citation>
    <scope>NUCLEOTIDE SEQUENCE [LARGE SCALE GENOMIC DNA]</scope>
    <source>
        <strain evidence="6 7">KCTC 12185</strain>
    </source>
</reference>
<keyword evidence="2" id="KW-0328">Glycosyltransferase</keyword>
<feature type="domain" description="Glycosyltransferase 2-like" evidence="5">
    <location>
        <begin position="49"/>
        <end position="187"/>
    </location>
</feature>
<dbReference type="Pfam" id="PF00535">
    <property type="entry name" value="Glycos_transf_2"/>
    <property type="match status" value="1"/>
</dbReference>
<dbReference type="AlphaFoldDB" id="A0A3D8H8P4"/>
<sequence length="393" mass="44075">MIFVLVVTVVCLLIPVYVYFGYPALLWMFTRGKPAITHLREDSFPSVALIISCYNEADVIREKLRNALELDYPKDRLRIIVVSDGSDDGTDDLVREFSDDGVLLIRQEGRLGKTMGINLAMEQVPEAVTVFSDANAMYAPDAISKLVRNLADPKVGYVVGAALYTDADQGASAQNENLYWRYELAIKSMESRLHSVVGGDGAIYAIRTELWEPLQQQDINDFVNPLQIVAKGYRGVFDAEAKCFEETAGDFDREVARKERIVNRSIRGLMRVKATMNPLRSGVFSWQVISHKFLRWLIPLFLAIGAFGSAILALRGYGLFQLIALGAIMLLVLAAIGHRFDDKHTLPAWLSVPYYFAMVNLYAVRGIVKALRGDTQVIWTSARPAQEQEQERD</sequence>
<keyword evidence="7" id="KW-1185">Reference proteome</keyword>
<protein>
    <submittedName>
        <fullName evidence="6">Glycosyltransferase family 2 protein</fullName>
    </submittedName>
</protein>
<evidence type="ECO:0000313" key="7">
    <source>
        <dbReference type="Proteomes" id="UP000256431"/>
    </source>
</evidence>
<evidence type="ECO:0000259" key="5">
    <source>
        <dbReference type="Pfam" id="PF00535"/>
    </source>
</evidence>
<comment type="similarity">
    <text evidence="1">Belongs to the glycosyltransferase 2 family.</text>
</comment>
<evidence type="ECO:0000313" key="6">
    <source>
        <dbReference type="EMBL" id="RDU42771.1"/>
    </source>
</evidence>
<evidence type="ECO:0000256" key="4">
    <source>
        <dbReference type="SAM" id="Phobius"/>
    </source>
</evidence>
<evidence type="ECO:0000256" key="1">
    <source>
        <dbReference type="ARBA" id="ARBA00006739"/>
    </source>
</evidence>
<gene>
    <name evidence="6" type="ORF">DXI23_03650</name>
</gene>
<dbReference type="CDD" id="cd06439">
    <property type="entry name" value="CESA_like_1"/>
    <property type="match status" value="1"/>
</dbReference>
<feature type="transmembrane region" description="Helical" evidence="4">
    <location>
        <begin position="346"/>
        <end position="364"/>
    </location>
</feature>
<name>A0A3D8H8P4_9GAMM</name>
<dbReference type="RefSeq" id="WP_104271103.1">
    <property type="nucleotide sequence ID" value="NZ_PSSW01000008.1"/>
</dbReference>
<dbReference type="Gene3D" id="3.90.550.10">
    <property type="entry name" value="Spore Coat Polysaccharide Biosynthesis Protein SpsA, Chain A"/>
    <property type="match status" value="1"/>
</dbReference>
<dbReference type="Proteomes" id="UP000256431">
    <property type="component" value="Unassembled WGS sequence"/>
</dbReference>
<keyword evidence="4" id="KW-1133">Transmembrane helix</keyword>
<feature type="transmembrane region" description="Helical" evidence="4">
    <location>
        <begin position="293"/>
        <end position="312"/>
    </location>
</feature>
<dbReference type="InterPro" id="IPR001173">
    <property type="entry name" value="Glyco_trans_2-like"/>
</dbReference>
<evidence type="ECO:0000256" key="2">
    <source>
        <dbReference type="ARBA" id="ARBA00022676"/>
    </source>
</evidence>
<feature type="transmembrane region" description="Helical" evidence="4">
    <location>
        <begin position="319"/>
        <end position="340"/>
    </location>
</feature>
<keyword evidence="4" id="KW-0472">Membrane</keyword>
<comment type="caution">
    <text evidence="6">The sequence shown here is derived from an EMBL/GenBank/DDBJ whole genome shotgun (WGS) entry which is preliminary data.</text>
</comment>
<dbReference type="GO" id="GO:0016757">
    <property type="term" value="F:glycosyltransferase activity"/>
    <property type="evidence" value="ECO:0007669"/>
    <property type="project" value="UniProtKB-KW"/>
</dbReference>
<dbReference type="InterPro" id="IPR029044">
    <property type="entry name" value="Nucleotide-diphossugar_trans"/>
</dbReference>
<proteinExistence type="inferred from homology"/>
<keyword evidence="4" id="KW-0812">Transmembrane</keyword>
<dbReference type="SUPFAM" id="SSF53448">
    <property type="entry name" value="Nucleotide-diphospho-sugar transferases"/>
    <property type="match status" value="1"/>
</dbReference>
<evidence type="ECO:0000256" key="3">
    <source>
        <dbReference type="ARBA" id="ARBA00022679"/>
    </source>
</evidence>
<dbReference type="PANTHER" id="PTHR43630:SF1">
    <property type="entry name" value="POLY-BETA-1,6-N-ACETYL-D-GLUCOSAMINE SYNTHASE"/>
    <property type="match status" value="1"/>
</dbReference>